<accession>A0ABU2Y8T4</accession>
<sequence>MKNLLVLLLFIVLISCTSKVTPPKSGEWRAVLDLGNGKELPFLFTYNDDESLIIYNAEESIEVNDITLKKDSIIIEHPVFEGVFKGVFTETSIKGDFIKPSLDRVVPFIMEQGKVERFDVKTAPDKNVTGIWETVFSPGSEEDRYIAKGVFEQVGHKVTGTFRTTTGDYRYLDGAVENDSMKLSTFDGAHAFLFEAKVTDSTLNGIFYSGNHWKEPFTAKRNQAYELPSADSLTFLRKGYDKIEFSFPDTTGKLVSLSDDRFKNKVVLVQIMGTWCPNCLDESKYYKQYLEENLSEDLEIIALAFEYAKTEEKAVQSITKFKEGTGVQYPVLLAQFGTSDKKEANKKLPMLNHVLSYPTTIFIDKKGEVRKIHTGFNGPATGKKYEEFIEEFERFVSILLEE</sequence>
<dbReference type="EMBL" id="JAVRHZ010000001">
    <property type="protein sequence ID" value="MDT0554584.1"/>
    <property type="molecule type" value="Genomic_DNA"/>
</dbReference>
<organism evidence="3 4">
    <name type="scientific">Patiriisocius hiemis</name>
    <dbReference type="NCBI Taxonomy" id="3075604"/>
    <lineage>
        <taxon>Bacteria</taxon>
        <taxon>Pseudomonadati</taxon>
        <taxon>Bacteroidota</taxon>
        <taxon>Flavobacteriia</taxon>
        <taxon>Flavobacteriales</taxon>
        <taxon>Flavobacteriaceae</taxon>
        <taxon>Patiriisocius</taxon>
    </lineage>
</organism>
<evidence type="ECO:0000259" key="2">
    <source>
        <dbReference type="PROSITE" id="PS51352"/>
    </source>
</evidence>
<reference evidence="3 4" key="1">
    <citation type="submission" date="2023-09" db="EMBL/GenBank/DDBJ databases">
        <authorList>
            <person name="Rey-Velasco X."/>
        </authorList>
    </citation>
    <scope>NUCLEOTIDE SEQUENCE [LARGE SCALE GENOMIC DNA]</scope>
    <source>
        <strain evidence="3 4">W242</strain>
    </source>
</reference>
<dbReference type="InterPro" id="IPR036249">
    <property type="entry name" value="Thioredoxin-like_sf"/>
</dbReference>
<evidence type="ECO:0000256" key="1">
    <source>
        <dbReference type="SAM" id="SignalP"/>
    </source>
</evidence>
<dbReference type="PROSITE" id="PS51352">
    <property type="entry name" value="THIOREDOXIN_2"/>
    <property type="match status" value="1"/>
</dbReference>
<evidence type="ECO:0000313" key="3">
    <source>
        <dbReference type="EMBL" id="MDT0554584.1"/>
    </source>
</evidence>
<dbReference type="SUPFAM" id="SSF52833">
    <property type="entry name" value="Thioredoxin-like"/>
    <property type="match status" value="1"/>
</dbReference>
<feature type="chain" id="PRO_5045253183" evidence="1">
    <location>
        <begin position="21"/>
        <end position="402"/>
    </location>
</feature>
<dbReference type="Proteomes" id="UP001254488">
    <property type="component" value="Unassembled WGS sequence"/>
</dbReference>
<keyword evidence="1" id="KW-0732">Signal</keyword>
<dbReference type="PANTHER" id="PTHR42852">
    <property type="entry name" value="THIOL:DISULFIDE INTERCHANGE PROTEIN DSBE"/>
    <property type="match status" value="1"/>
</dbReference>
<feature type="signal peptide" evidence="1">
    <location>
        <begin position="1"/>
        <end position="20"/>
    </location>
</feature>
<name>A0ABU2Y8T4_9FLAO</name>
<feature type="domain" description="Thioredoxin" evidence="2">
    <location>
        <begin position="236"/>
        <end position="394"/>
    </location>
</feature>
<gene>
    <name evidence="3" type="ORF">RM538_01110</name>
</gene>
<keyword evidence="4" id="KW-1185">Reference proteome</keyword>
<dbReference type="Pfam" id="PF08534">
    <property type="entry name" value="Redoxin"/>
    <property type="match status" value="1"/>
</dbReference>
<dbReference type="Gene3D" id="3.40.30.10">
    <property type="entry name" value="Glutaredoxin"/>
    <property type="match status" value="1"/>
</dbReference>
<dbReference type="InterPro" id="IPR050553">
    <property type="entry name" value="Thioredoxin_ResA/DsbE_sf"/>
</dbReference>
<dbReference type="PROSITE" id="PS51257">
    <property type="entry name" value="PROKAR_LIPOPROTEIN"/>
    <property type="match status" value="1"/>
</dbReference>
<dbReference type="PANTHER" id="PTHR42852:SF13">
    <property type="entry name" value="PROTEIN DIPZ"/>
    <property type="match status" value="1"/>
</dbReference>
<dbReference type="InterPro" id="IPR013740">
    <property type="entry name" value="Redoxin"/>
</dbReference>
<protein>
    <submittedName>
        <fullName evidence="3">TlpA disulfide reductase family protein</fullName>
    </submittedName>
</protein>
<comment type="caution">
    <text evidence="3">The sequence shown here is derived from an EMBL/GenBank/DDBJ whole genome shotgun (WGS) entry which is preliminary data.</text>
</comment>
<evidence type="ECO:0000313" key="4">
    <source>
        <dbReference type="Proteomes" id="UP001254488"/>
    </source>
</evidence>
<dbReference type="InterPro" id="IPR013766">
    <property type="entry name" value="Thioredoxin_domain"/>
</dbReference>
<dbReference type="CDD" id="cd02966">
    <property type="entry name" value="TlpA_like_family"/>
    <property type="match status" value="1"/>
</dbReference>
<dbReference type="RefSeq" id="WP_311331545.1">
    <property type="nucleotide sequence ID" value="NZ_JAVRHZ010000001.1"/>
</dbReference>
<proteinExistence type="predicted"/>